<keyword evidence="1" id="KW-0732">Signal</keyword>
<accession>A0A0H5QU67</accession>
<organism evidence="2">
    <name type="scientific">Spongospora subterranea</name>
    <dbReference type="NCBI Taxonomy" id="70186"/>
    <lineage>
        <taxon>Eukaryota</taxon>
        <taxon>Sar</taxon>
        <taxon>Rhizaria</taxon>
        <taxon>Endomyxa</taxon>
        <taxon>Phytomyxea</taxon>
        <taxon>Plasmodiophorida</taxon>
        <taxon>Plasmodiophoridae</taxon>
        <taxon>Spongospora</taxon>
    </lineage>
</organism>
<evidence type="ECO:0000256" key="1">
    <source>
        <dbReference type="SAM" id="SignalP"/>
    </source>
</evidence>
<sequence length="171" mass="19975">TKEMTSVVLSVLLQCLWLVVNCHEEMELTGMIGQIGADGEWDDYEITLIPLDEPTEVRPIIEWTKIFDSPKEFEVFKMSEQLKTQIDTLKKLDHDEFRSQFSKIFQQAIYEGISDHHPNWIVIPMTAERFVEQAQYFRLAHIDFLSNAGIEDLLKYPGKLPVQIMEFFCSE</sequence>
<dbReference type="EMBL" id="HACM01004993">
    <property type="protein sequence ID" value="CRZ05435.1"/>
    <property type="molecule type" value="Transcribed_RNA"/>
</dbReference>
<reference evidence="2" key="1">
    <citation type="submission" date="2015-04" db="EMBL/GenBank/DDBJ databases">
        <title>The genome sequence of the plant pathogenic Rhizarian Plasmodiophora brassicae reveals insights in its biotrophic life cycle and the origin of chitin synthesis.</title>
        <authorList>
            <person name="Schwelm A."/>
            <person name="Fogelqvist J."/>
            <person name="Knaust A."/>
            <person name="Julke S."/>
            <person name="Lilja T."/>
            <person name="Dhandapani V."/>
            <person name="Bonilla-Rosso G."/>
            <person name="Karlsson M."/>
            <person name="Shevchenko A."/>
            <person name="Choi S.R."/>
            <person name="Kim H.G."/>
            <person name="Park J.Y."/>
            <person name="Lim Y.P."/>
            <person name="Ludwig-Muller J."/>
            <person name="Dixelius C."/>
        </authorList>
    </citation>
    <scope>NUCLEOTIDE SEQUENCE</scope>
    <source>
        <tissue evidence="2">Potato root galls</tissue>
    </source>
</reference>
<feature type="signal peptide" evidence="1">
    <location>
        <begin position="1"/>
        <end position="22"/>
    </location>
</feature>
<dbReference type="AlphaFoldDB" id="A0A0H5QU67"/>
<protein>
    <submittedName>
        <fullName evidence="2">Uncharacterized protein</fullName>
    </submittedName>
</protein>
<feature type="chain" id="PRO_5005222826" evidence="1">
    <location>
        <begin position="23"/>
        <end position="171"/>
    </location>
</feature>
<evidence type="ECO:0000313" key="2">
    <source>
        <dbReference type="EMBL" id="CRZ05435.1"/>
    </source>
</evidence>
<proteinExistence type="predicted"/>
<name>A0A0H5QU67_9EUKA</name>
<feature type="non-terminal residue" evidence="2">
    <location>
        <position position="1"/>
    </location>
</feature>